<dbReference type="RefSeq" id="XP_075097873.1">
    <property type="nucleotide sequence ID" value="XM_075241772.1"/>
</dbReference>
<organism evidence="1 2">
    <name type="scientific">Nicotiana tabacum</name>
    <name type="common">Common tobacco</name>
    <dbReference type="NCBI Taxonomy" id="4097"/>
    <lineage>
        <taxon>Eukaryota</taxon>
        <taxon>Viridiplantae</taxon>
        <taxon>Streptophyta</taxon>
        <taxon>Embryophyta</taxon>
        <taxon>Tracheophyta</taxon>
        <taxon>Spermatophyta</taxon>
        <taxon>Magnoliopsida</taxon>
        <taxon>eudicotyledons</taxon>
        <taxon>Gunneridae</taxon>
        <taxon>Pentapetalae</taxon>
        <taxon>asterids</taxon>
        <taxon>lamiids</taxon>
        <taxon>Solanales</taxon>
        <taxon>Solanaceae</taxon>
        <taxon>Nicotianoideae</taxon>
        <taxon>Nicotianeae</taxon>
        <taxon>Nicotiana</taxon>
    </lineage>
</organism>
<reference evidence="1" key="1">
    <citation type="journal article" date="2014" name="Nat. Commun.">
        <title>The tobacco genome sequence and its comparison with those of tomato and potato.</title>
        <authorList>
            <person name="Sierro N."/>
            <person name="Battey J.N."/>
            <person name="Ouadi S."/>
            <person name="Bakaher N."/>
            <person name="Bovet L."/>
            <person name="Willig A."/>
            <person name="Goepfert S."/>
            <person name="Peitsch M.C."/>
            <person name="Ivanov N.V."/>
        </authorList>
    </citation>
    <scope>NUCLEOTIDE SEQUENCE [LARGE SCALE GENOMIC DNA]</scope>
</reference>
<protein>
    <submittedName>
        <fullName evidence="2">Uncharacterized protein LOC142175192</fullName>
    </submittedName>
</protein>
<sequence>MDVISPIEPVSFNGHKFIMVAIDYFTKWVEAASYKAMTKKVIADFVRDRIAFKIKHRNSTAYKPQMNDALEAANKNIKKILRKMMDNYKQLHEKLPFALLG</sequence>
<reference evidence="2" key="2">
    <citation type="submission" date="2025-08" db="UniProtKB">
        <authorList>
            <consortium name="RefSeq"/>
        </authorList>
    </citation>
    <scope>IDENTIFICATION</scope>
    <source>
        <tissue evidence="2">Leaf</tissue>
    </source>
</reference>
<proteinExistence type="predicted"/>
<evidence type="ECO:0000313" key="2">
    <source>
        <dbReference type="RefSeq" id="XP_075097873.1"/>
    </source>
</evidence>
<accession>A0AC58TKX7</accession>
<keyword evidence="1" id="KW-1185">Reference proteome</keyword>
<gene>
    <name evidence="2" type="primary">LOC142175192</name>
</gene>
<dbReference type="Proteomes" id="UP000790787">
    <property type="component" value="Chromosome 21"/>
</dbReference>
<evidence type="ECO:0000313" key="1">
    <source>
        <dbReference type="Proteomes" id="UP000790787"/>
    </source>
</evidence>
<name>A0AC58TKX7_TOBAC</name>